<protein>
    <submittedName>
        <fullName evidence="1">Uncharacterized protein</fullName>
    </submittedName>
</protein>
<dbReference type="PANTHER" id="PTHR32020">
    <property type="entry name" value="LIN-8 DOMAIN CONTAINING-RELATED"/>
    <property type="match status" value="1"/>
</dbReference>
<dbReference type="GO" id="GO:0005634">
    <property type="term" value="C:nucleus"/>
    <property type="evidence" value="ECO:0007669"/>
    <property type="project" value="TreeGrafter"/>
</dbReference>
<evidence type="ECO:0000313" key="2">
    <source>
        <dbReference type="Proteomes" id="UP000008281"/>
    </source>
</evidence>
<gene>
    <name evidence="1" type="ORF">CRE_17277</name>
</gene>
<dbReference type="Pfam" id="PF03353">
    <property type="entry name" value="Lin-8"/>
    <property type="match status" value="1"/>
</dbReference>
<accession>E3MAI2</accession>
<sequence>MKPSHESSTTFTPPFQKIQVHNVSQYKKLDAGCFHTLHKFDTDSRCIILEEIRRLEKSGASRTEMFSKAAIAVYKRIGKLLTVNDVKNVEKTAIIILRNRLKAAIESEMSDEETEEHLKDWCYYHVISHKRKDLKNFVRKVKMKHEIAKYGKIKEVTSKNAQRPTQQIPIESLFSSHSTPNWPPPTCHEYFHPTNEYLSHIPSTQSIFNFDYSTADYRQSYAFYEQQLISRPFFGKAGHIELVGKVHLAGDQNIFEDPSTDEEKWYHDLDQKWFGQKYFE</sequence>
<reference evidence="1" key="1">
    <citation type="submission" date="2007-07" db="EMBL/GenBank/DDBJ databases">
        <title>PCAP assembly of the Caenorhabditis remanei genome.</title>
        <authorList>
            <consortium name="The Caenorhabditis remanei Sequencing Consortium"/>
            <person name="Wilson R.K."/>
        </authorList>
    </citation>
    <scope>NUCLEOTIDE SEQUENCE [LARGE SCALE GENOMIC DNA]</scope>
    <source>
        <strain evidence="1">PB4641</strain>
    </source>
</reference>
<dbReference type="Proteomes" id="UP000008281">
    <property type="component" value="Unassembled WGS sequence"/>
</dbReference>
<dbReference type="HOGENOM" id="CLU_994783_0_0_1"/>
<dbReference type="PANTHER" id="PTHR32020:SF3">
    <property type="entry name" value="ARID DOMAIN-CONTAINING PROTEIN-RELATED"/>
    <property type="match status" value="1"/>
</dbReference>
<keyword evidence="2" id="KW-1185">Reference proteome</keyword>
<dbReference type="AlphaFoldDB" id="E3MAI2"/>
<dbReference type="InterPro" id="IPR005020">
    <property type="entry name" value="LIN-8"/>
</dbReference>
<evidence type="ECO:0000313" key="1">
    <source>
        <dbReference type="EMBL" id="EFO96890.1"/>
    </source>
</evidence>
<organism evidence="2">
    <name type="scientific">Caenorhabditis remanei</name>
    <name type="common">Caenorhabditis vulgaris</name>
    <dbReference type="NCBI Taxonomy" id="31234"/>
    <lineage>
        <taxon>Eukaryota</taxon>
        <taxon>Metazoa</taxon>
        <taxon>Ecdysozoa</taxon>
        <taxon>Nematoda</taxon>
        <taxon>Chromadorea</taxon>
        <taxon>Rhabditida</taxon>
        <taxon>Rhabditina</taxon>
        <taxon>Rhabditomorpha</taxon>
        <taxon>Rhabditoidea</taxon>
        <taxon>Rhabditidae</taxon>
        <taxon>Peloderinae</taxon>
        <taxon>Caenorhabditis</taxon>
    </lineage>
</organism>
<proteinExistence type="predicted"/>
<name>E3MAI2_CAERE</name>
<dbReference type="EMBL" id="DS268431">
    <property type="protein sequence ID" value="EFO96890.1"/>
    <property type="molecule type" value="Genomic_DNA"/>
</dbReference>
<dbReference type="InParanoid" id="E3MAI2"/>